<accession>A0A5K7YS82</accession>
<dbReference type="InterPro" id="IPR050345">
    <property type="entry name" value="Aliph_Amidase/BUP"/>
</dbReference>
<dbReference type="EMBL" id="AP021874">
    <property type="protein sequence ID" value="BBO71200.1"/>
    <property type="molecule type" value="Genomic_DNA"/>
</dbReference>
<proteinExistence type="inferred from homology"/>
<evidence type="ECO:0000256" key="2">
    <source>
        <dbReference type="ARBA" id="ARBA00022801"/>
    </source>
</evidence>
<gene>
    <name evidence="4" type="ORF">DSCA_51300</name>
</gene>
<reference evidence="4 5" key="1">
    <citation type="submission" date="2019-11" db="EMBL/GenBank/DDBJ databases">
        <title>Comparative genomics of hydrocarbon-degrading Desulfosarcina strains.</title>
        <authorList>
            <person name="Watanabe M."/>
            <person name="Kojima H."/>
            <person name="Fukui M."/>
        </authorList>
    </citation>
    <scope>NUCLEOTIDE SEQUENCE [LARGE SCALE GENOMIC DNA]</scope>
    <source>
        <strain evidence="4 5">PL12</strain>
    </source>
</reference>
<feature type="domain" description="CN hydrolase" evidence="3">
    <location>
        <begin position="5"/>
        <end position="235"/>
    </location>
</feature>
<dbReference type="InterPro" id="IPR036526">
    <property type="entry name" value="C-N_Hydrolase_sf"/>
</dbReference>
<dbReference type="CDD" id="cd07197">
    <property type="entry name" value="nitrilase"/>
    <property type="match status" value="1"/>
</dbReference>
<organism evidence="4 5">
    <name type="scientific">Desulfosarcina alkanivorans</name>
    <dbReference type="NCBI Taxonomy" id="571177"/>
    <lineage>
        <taxon>Bacteria</taxon>
        <taxon>Pseudomonadati</taxon>
        <taxon>Thermodesulfobacteriota</taxon>
        <taxon>Desulfobacteria</taxon>
        <taxon>Desulfobacterales</taxon>
        <taxon>Desulfosarcinaceae</taxon>
        <taxon>Desulfosarcina</taxon>
    </lineage>
</organism>
<dbReference type="Gene3D" id="3.60.110.10">
    <property type="entry name" value="Carbon-nitrogen hydrolase"/>
    <property type="match status" value="1"/>
</dbReference>
<evidence type="ECO:0000313" key="4">
    <source>
        <dbReference type="EMBL" id="BBO71200.1"/>
    </source>
</evidence>
<dbReference type="PROSITE" id="PS01227">
    <property type="entry name" value="UPF0012"/>
    <property type="match status" value="1"/>
</dbReference>
<comment type="similarity">
    <text evidence="1">Belongs to the carbon-nitrogen hydrolase superfamily. NIT1/NIT2 family.</text>
</comment>
<dbReference type="InterPro" id="IPR001110">
    <property type="entry name" value="UPF0012_CS"/>
</dbReference>
<sequence length="281" mass="30772">MSRLLGMGVCQLETDTRNPRKNMASLATQIKVMRAHSPWIKLVGAPELCLQGPYHMASSAERIPGPISTFCADLARKHEIYLIPGSIYEKDGTAIYNTAPIFTPQGKMVARYRKMYPWRPHEKTSPDSETTVFDVAGVGRVGVCICYDLWFPEVIRDLVLKGAEVIMVPTLTGTQDRRQEIILCRAAAIANQCFVVSVNGAGQSAKGQSMIADPEGHILQKAGPFPENLMAMLDLNRVEQVRRFGTCGVSRPVASFLHEAHSFPGKGAGSDSPLAKALKLF</sequence>
<dbReference type="Pfam" id="PF00795">
    <property type="entry name" value="CN_hydrolase"/>
    <property type="match status" value="1"/>
</dbReference>
<evidence type="ECO:0000259" key="3">
    <source>
        <dbReference type="PROSITE" id="PS50263"/>
    </source>
</evidence>
<dbReference type="PROSITE" id="PS50263">
    <property type="entry name" value="CN_HYDROLASE"/>
    <property type="match status" value="1"/>
</dbReference>
<evidence type="ECO:0000256" key="1">
    <source>
        <dbReference type="ARBA" id="ARBA00010613"/>
    </source>
</evidence>
<dbReference type="Proteomes" id="UP000427906">
    <property type="component" value="Chromosome"/>
</dbReference>
<dbReference type="AlphaFoldDB" id="A0A5K7YS82"/>
<name>A0A5K7YS82_9BACT</name>
<keyword evidence="2" id="KW-0378">Hydrolase</keyword>
<dbReference type="GO" id="GO:0016811">
    <property type="term" value="F:hydrolase activity, acting on carbon-nitrogen (but not peptide) bonds, in linear amides"/>
    <property type="evidence" value="ECO:0007669"/>
    <property type="project" value="UniProtKB-ARBA"/>
</dbReference>
<dbReference type="InterPro" id="IPR003010">
    <property type="entry name" value="C-N_Hydrolase"/>
</dbReference>
<dbReference type="KEGG" id="dalk:DSCA_51300"/>
<dbReference type="SUPFAM" id="SSF56317">
    <property type="entry name" value="Carbon-nitrogen hydrolase"/>
    <property type="match status" value="1"/>
</dbReference>
<evidence type="ECO:0000313" key="5">
    <source>
        <dbReference type="Proteomes" id="UP000427906"/>
    </source>
</evidence>
<protein>
    <recommendedName>
        <fullName evidence="3">CN hydrolase domain-containing protein</fullName>
    </recommendedName>
</protein>
<keyword evidence="5" id="KW-1185">Reference proteome</keyword>
<dbReference type="PANTHER" id="PTHR43674:SF2">
    <property type="entry name" value="BETA-UREIDOPROPIONASE"/>
    <property type="match status" value="1"/>
</dbReference>
<dbReference type="PANTHER" id="PTHR43674">
    <property type="entry name" value="NITRILASE C965.09-RELATED"/>
    <property type="match status" value="1"/>
</dbReference>
<dbReference type="RefSeq" id="WP_155319071.1">
    <property type="nucleotide sequence ID" value="NZ_AP021874.1"/>
</dbReference>
<dbReference type="OrthoDB" id="9811121at2"/>